<feature type="chain" id="PRO_5026918118" evidence="1">
    <location>
        <begin position="20"/>
        <end position="254"/>
    </location>
</feature>
<dbReference type="AlphaFoldDB" id="A0A6N2TKC1"/>
<feature type="signal peptide" evidence="1">
    <location>
        <begin position="1"/>
        <end position="19"/>
    </location>
</feature>
<reference evidence="2" key="1">
    <citation type="submission" date="2019-11" db="EMBL/GenBank/DDBJ databases">
        <authorList>
            <person name="Feng L."/>
        </authorList>
    </citation>
    <scope>NUCLEOTIDE SEQUENCE</scope>
    <source>
        <strain evidence="2">CUreolyticusLFYP111</strain>
    </source>
</reference>
<dbReference type="EMBL" id="CACRSK010000006">
    <property type="protein sequence ID" value="VYT06230.1"/>
    <property type="molecule type" value="Genomic_DNA"/>
</dbReference>
<keyword evidence="2" id="KW-0472">Membrane</keyword>
<organism evidence="2">
    <name type="scientific">Campylobacter ureolyticus</name>
    <dbReference type="NCBI Taxonomy" id="827"/>
    <lineage>
        <taxon>Bacteria</taxon>
        <taxon>Pseudomonadati</taxon>
        <taxon>Campylobacterota</taxon>
        <taxon>Epsilonproteobacteria</taxon>
        <taxon>Campylobacterales</taxon>
        <taxon>Campylobacteraceae</taxon>
        <taxon>Campylobacter</taxon>
    </lineage>
</organism>
<keyword evidence="2" id="KW-0812">Transmembrane</keyword>
<sequence>MKKFTTFVLATCLSSSLLAHDLWVWGENNSDKFSADLIYGHDFPNPEKIADERTVLFDNVKVISNEGEQILSQAGENYHFEGKSLKDGVYIINAYYKPTPWIQKSDGSWDMNKTRKDTNDAVKYCGVSTMQSKALIKLGDSKDSKIITNPLKRGLEFLPLFDSVDEIKEGNLIKFKLMLNGNSVKNASVYASYGGYATNDMAQAGYAKTDLDGNFEFRPLKKGLWYLKATVNTNSNNKDCEINNDKATIVFEVK</sequence>
<dbReference type="InterPro" id="IPR019613">
    <property type="entry name" value="DUF4198"/>
</dbReference>
<evidence type="ECO:0000256" key="1">
    <source>
        <dbReference type="SAM" id="SignalP"/>
    </source>
</evidence>
<proteinExistence type="predicted"/>
<keyword evidence="1" id="KW-0732">Signal</keyword>
<accession>A0A6N2TKC1</accession>
<name>A0A6N2TKC1_9BACT</name>
<gene>
    <name evidence="2" type="ORF">CULFYP111_01428</name>
</gene>
<dbReference type="Pfam" id="PF10670">
    <property type="entry name" value="DUF4198"/>
    <property type="match status" value="1"/>
</dbReference>
<protein>
    <submittedName>
        <fullName evidence="2">Nickel uptake substrate-specific transmembrane region</fullName>
    </submittedName>
</protein>
<evidence type="ECO:0000313" key="2">
    <source>
        <dbReference type="EMBL" id="VYT06230.1"/>
    </source>
</evidence>
<dbReference type="RefSeq" id="WP_156847694.1">
    <property type="nucleotide sequence ID" value="NZ_CACRSK010000006.1"/>
</dbReference>